<keyword evidence="2" id="KW-1185">Reference proteome</keyword>
<dbReference type="AlphaFoldDB" id="U4LR34"/>
<organism evidence="1 2">
    <name type="scientific">Pyronema omphalodes (strain CBS 100304)</name>
    <name type="common">Pyronema confluens</name>
    <dbReference type="NCBI Taxonomy" id="1076935"/>
    <lineage>
        <taxon>Eukaryota</taxon>
        <taxon>Fungi</taxon>
        <taxon>Dikarya</taxon>
        <taxon>Ascomycota</taxon>
        <taxon>Pezizomycotina</taxon>
        <taxon>Pezizomycetes</taxon>
        <taxon>Pezizales</taxon>
        <taxon>Pyronemataceae</taxon>
        <taxon>Pyronema</taxon>
    </lineage>
</organism>
<dbReference type="EMBL" id="HF936296">
    <property type="protein sequence ID" value="CCX34034.1"/>
    <property type="molecule type" value="Genomic_DNA"/>
</dbReference>
<accession>U4LR34</accession>
<evidence type="ECO:0000313" key="2">
    <source>
        <dbReference type="Proteomes" id="UP000018144"/>
    </source>
</evidence>
<reference evidence="1 2" key="1">
    <citation type="journal article" date="2013" name="PLoS Genet.">
        <title>The genome and development-dependent transcriptomes of Pyronema confluens: a window into fungal evolution.</title>
        <authorList>
            <person name="Traeger S."/>
            <person name="Altegoer F."/>
            <person name="Freitag M."/>
            <person name="Gabaldon T."/>
            <person name="Kempken F."/>
            <person name="Kumar A."/>
            <person name="Marcet-Houben M."/>
            <person name="Poggeler S."/>
            <person name="Stajich J.E."/>
            <person name="Nowrousian M."/>
        </authorList>
    </citation>
    <scope>NUCLEOTIDE SEQUENCE [LARGE SCALE GENOMIC DNA]</scope>
    <source>
        <strain evidence="2">CBS 100304</strain>
        <tissue evidence="1">Vegetative mycelium</tissue>
    </source>
</reference>
<dbReference type="Proteomes" id="UP000018144">
    <property type="component" value="Unassembled WGS sequence"/>
</dbReference>
<protein>
    <submittedName>
        <fullName evidence="1">Uncharacterized protein</fullName>
    </submittedName>
</protein>
<sequence length="23" mass="2750">MEMQKPDLKPHFRLQASALVSWH</sequence>
<proteinExistence type="predicted"/>
<gene>
    <name evidence="1" type="ORF">PCON_02512</name>
</gene>
<name>U4LR34_PYROM</name>
<evidence type="ECO:0000313" key="1">
    <source>
        <dbReference type="EMBL" id="CCX34034.1"/>
    </source>
</evidence>